<organism evidence="6 7">
    <name type="scientific">Halopseudomonas xinjiangensis</name>
    <dbReference type="NCBI Taxonomy" id="487184"/>
    <lineage>
        <taxon>Bacteria</taxon>
        <taxon>Pseudomonadati</taxon>
        <taxon>Pseudomonadota</taxon>
        <taxon>Gammaproteobacteria</taxon>
        <taxon>Pseudomonadales</taxon>
        <taxon>Pseudomonadaceae</taxon>
        <taxon>Halopseudomonas</taxon>
    </lineage>
</organism>
<dbReference type="InterPro" id="IPR032812">
    <property type="entry name" value="SbsA_Ig"/>
</dbReference>
<keyword evidence="7" id="KW-1185">Reference proteome</keyword>
<name>A0A1H1XKV4_9GAMM</name>
<dbReference type="Pfam" id="PF11999">
    <property type="entry name" value="Ice_binding"/>
    <property type="match status" value="1"/>
</dbReference>
<gene>
    <name evidence="6" type="ORF">SAMN05216421_2894</name>
</gene>
<dbReference type="Proteomes" id="UP000243207">
    <property type="component" value="Chromosome I"/>
</dbReference>
<evidence type="ECO:0000313" key="6">
    <source>
        <dbReference type="EMBL" id="SDT09854.1"/>
    </source>
</evidence>
<accession>A0A1H1XKV4</accession>
<keyword evidence="2 4" id="KW-0732">Signal</keyword>
<evidence type="ECO:0000256" key="4">
    <source>
        <dbReference type="SAM" id="SignalP"/>
    </source>
</evidence>
<dbReference type="InterPro" id="IPR021884">
    <property type="entry name" value="Ice-bd_prot"/>
</dbReference>
<comment type="similarity">
    <text evidence="1">Belongs to the ice-binding protein family.</text>
</comment>
<feature type="compositionally biased region" description="Low complexity" evidence="3">
    <location>
        <begin position="45"/>
        <end position="69"/>
    </location>
</feature>
<dbReference type="Gene3D" id="2.60.40.1220">
    <property type="match status" value="2"/>
</dbReference>
<feature type="signal peptide" evidence="4">
    <location>
        <begin position="1"/>
        <end position="24"/>
    </location>
</feature>
<dbReference type="EMBL" id="LT629736">
    <property type="protein sequence ID" value="SDT09854.1"/>
    <property type="molecule type" value="Genomic_DNA"/>
</dbReference>
<feature type="domain" description="SbsA Ig-like" evidence="5">
    <location>
        <begin position="180"/>
        <end position="283"/>
    </location>
</feature>
<dbReference type="OrthoDB" id="2082707at2"/>
<dbReference type="PROSITE" id="PS51257">
    <property type="entry name" value="PROKAR_LIPOPROTEIN"/>
    <property type="match status" value="1"/>
</dbReference>
<proteinExistence type="inferred from homology"/>
<sequence length="513" mass="52198">MKKFLPAARLLAVSAIVLSGLSLAGCLGGSSSNSDNPNTGGGTPVTGTPETGTPGTPGTDDPTATPSDPIGDSDLIQAVRPIIDSITVNTNKKLAVTFNQDMEGETINGTSFLLQGETGPAVVGVVTYDPATRTAIFTPDSGLTDNTLYTGTLTTDVQGASGVTLENNLSWQFTTGDTIDTTAPTVTFDPLDGDTQVAINRNITATFSESLDPTTITASNFTLTTGGNPVPGAVSYLGSTAIFDPTADLLPGTLYTAMLSTAITDLANPANALAAGQIAEFTTENSLVPAAGPEPVVLGTAGNFVILSKTGVTTTGTTAIIGDIGVSPIDEAAITGFSQERDATNTFSTSDLVTGKIFAANMAAPTPSYLTTAISDMELAFTNAAGRTDPAATELGAGDITGMTLAPGLYKWGTSVQATSDVTFDGGPNDVWILQIEQDLLLGSNVAVQLTGGAKAENVFWQVAGQVTLRTGATLQGILLSKTQIVMETGATLNGRALAQTLVTLDAVNATQP</sequence>
<dbReference type="RefSeq" id="WP_093396125.1">
    <property type="nucleotide sequence ID" value="NZ_LT629736.1"/>
</dbReference>
<evidence type="ECO:0000256" key="2">
    <source>
        <dbReference type="ARBA" id="ARBA00022729"/>
    </source>
</evidence>
<evidence type="ECO:0000256" key="1">
    <source>
        <dbReference type="ARBA" id="ARBA00005445"/>
    </source>
</evidence>
<feature type="domain" description="SbsA Ig-like" evidence="5">
    <location>
        <begin position="78"/>
        <end position="175"/>
    </location>
</feature>
<feature type="chain" id="PRO_5009265667" evidence="4">
    <location>
        <begin position="25"/>
        <end position="513"/>
    </location>
</feature>
<dbReference type="Pfam" id="PF13205">
    <property type="entry name" value="Big_5"/>
    <property type="match status" value="2"/>
</dbReference>
<evidence type="ECO:0000313" key="7">
    <source>
        <dbReference type="Proteomes" id="UP000243207"/>
    </source>
</evidence>
<feature type="region of interest" description="Disordered" evidence="3">
    <location>
        <begin position="30"/>
        <end position="73"/>
    </location>
</feature>
<evidence type="ECO:0000259" key="5">
    <source>
        <dbReference type="Pfam" id="PF13205"/>
    </source>
</evidence>
<dbReference type="STRING" id="487184.SAMN05216421_2894"/>
<reference evidence="7" key="1">
    <citation type="submission" date="2016-10" db="EMBL/GenBank/DDBJ databases">
        <authorList>
            <person name="Varghese N."/>
            <person name="Submissions S."/>
        </authorList>
    </citation>
    <scope>NUCLEOTIDE SEQUENCE [LARGE SCALE GENOMIC DNA]</scope>
    <source>
        <strain evidence="7">NRRL B-51270</strain>
    </source>
</reference>
<evidence type="ECO:0000256" key="3">
    <source>
        <dbReference type="SAM" id="MobiDB-lite"/>
    </source>
</evidence>
<dbReference type="AlphaFoldDB" id="A0A1H1XKV4"/>
<dbReference type="InterPro" id="IPR014755">
    <property type="entry name" value="Cu-Rt/internalin_Ig-like"/>
</dbReference>
<protein>
    <submittedName>
        <fullName evidence="6">Ig-like domain-containing protein</fullName>
    </submittedName>
</protein>